<evidence type="ECO:0000256" key="1">
    <source>
        <dbReference type="ARBA" id="ARBA00010688"/>
    </source>
</evidence>
<dbReference type="PROSITE" id="PS00584">
    <property type="entry name" value="PFKB_KINASES_2"/>
    <property type="match status" value="1"/>
</dbReference>
<proteinExistence type="inferred from homology"/>
<protein>
    <submittedName>
        <fullName evidence="5">Fructosamine kinase FrlD</fullName>
    </submittedName>
</protein>
<dbReference type="PANTHER" id="PTHR43085:SF41">
    <property type="entry name" value="FRUCTOSELYSINE 6-KINASE"/>
    <property type="match status" value="1"/>
</dbReference>
<keyword evidence="3 5" id="KW-0418">Kinase</keyword>
<dbReference type="PANTHER" id="PTHR43085">
    <property type="entry name" value="HEXOKINASE FAMILY MEMBER"/>
    <property type="match status" value="1"/>
</dbReference>
<dbReference type="InterPro" id="IPR050306">
    <property type="entry name" value="PfkB_Carbo_kinase"/>
</dbReference>
<organism evidence="5 6">
    <name type="scientific">Lentibacillus populi</name>
    <dbReference type="NCBI Taxonomy" id="1827502"/>
    <lineage>
        <taxon>Bacteria</taxon>
        <taxon>Bacillati</taxon>
        <taxon>Bacillota</taxon>
        <taxon>Bacilli</taxon>
        <taxon>Bacillales</taxon>
        <taxon>Bacillaceae</taxon>
        <taxon>Lentibacillus</taxon>
    </lineage>
</organism>
<gene>
    <name evidence="5" type="primary">frlD</name>
    <name evidence="5" type="ORF">GCM10011409_16000</name>
</gene>
<feature type="domain" description="Carbohydrate kinase PfkB" evidence="4">
    <location>
        <begin position="21"/>
        <end position="267"/>
    </location>
</feature>
<dbReference type="GO" id="GO:0016301">
    <property type="term" value="F:kinase activity"/>
    <property type="evidence" value="ECO:0007669"/>
    <property type="project" value="UniProtKB-KW"/>
</dbReference>
<evidence type="ECO:0000313" key="6">
    <source>
        <dbReference type="Proteomes" id="UP000621492"/>
    </source>
</evidence>
<dbReference type="InterPro" id="IPR011611">
    <property type="entry name" value="PfkB_dom"/>
</dbReference>
<reference evidence="5" key="2">
    <citation type="submission" date="2020-09" db="EMBL/GenBank/DDBJ databases">
        <authorList>
            <person name="Sun Q."/>
            <person name="Zhou Y."/>
        </authorList>
    </citation>
    <scope>NUCLEOTIDE SEQUENCE</scope>
    <source>
        <strain evidence="5">CGMCC 1.15454</strain>
    </source>
</reference>
<dbReference type="AlphaFoldDB" id="A0A9W5TWS0"/>
<evidence type="ECO:0000256" key="2">
    <source>
        <dbReference type="ARBA" id="ARBA00022679"/>
    </source>
</evidence>
<dbReference type="InterPro" id="IPR002173">
    <property type="entry name" value="Carboh/pur_kinase_PfkB_CS"/>
</dbReference>
<accession>A0A9W5TWS0</accession>
<dbReference type="RefSeq" id="WP_188724925.1">
    <property type="nucleotide sequence ID" value="NZ_BMJD01000009.1"/>
</dbReference>
<dbReference type="SUPFAM" id="SSF53613">
    <property type="entry name" value="Ribokinase-like"/>
    <property type="match status" value="1"/>
</dbReference>
<name>A0A9W5TWS0_9BACI</name>
<evidence type="ECO:0000256" key="3">
    <source>
        <dbReference type="ARBA" id="ARBA00022777"/>
    </source>
</evidence>
<evidence type="ECO:0000313" key="5">
    <source>
        <dbReference type="EMBL" id="GGB39249.1"/>
    </source>
</evidence>
<comment type="caution">
    <text evidence="5">The sequence shown here is derived from an EMBL/GenBank/DDBJ whole genome shotgun (WGS) entry which is preliminary data.</text>
</comment>
<sequence>MKIIGIGDNVVDYYKHRGIIFPGGNALNVAVLGKRNGAEKSAYLGIFGSDGSSQHVIECLKEENIDISRSRYAIGECAEATISIENGDRTFVGTNQRTRIESLLRLNLQEDDISYINDFDVVHTSINSDLKDELYKISHKAISYDFSIPNKWDYNLIREIAPFLTYSFFSGSDFTDYEIRDLFEFVHGFGVKVVGITRGEKTAIFSIEGEIFEQNPLHTDLKDTMGAGDSFIAGFLTNYTDYLEPKAALIQAAKSASITCSHFGSIGYPKEKTIMDPRF</sequence>
<dbReference type="Proteomes" id="UP000621492">
    <property type="component" value="Unassembled WGS sequence"/>
</dbReference>
<keyword evidence="6" id="KW-1185">Reference proteome</keyword>
<dbReference type="InterPro" id="IPR029056">
    <property type="entry name" value="Ribokinase-like"/>
</dbReference>
<dbReference type="Gene3D" id="3.40.1190.20">
    <property type="match status" value="1"/>
</dbReference>
<dbReference type="EMBL" id="BMJD01000009">
    <property type="protein sequence ID" value="GGB39249.1"/>
    <property type="molecule type" value="Genomic_DNA"/>
</dbReference>
<comment type="similarity">
    <text evidence="1">Belongs to the carbohydrate kinase PfkB family.</text>
</comment>
<reference evidence="5" key="1">
    <citation type="journal article" date="2014" name="Int. J. Syst. Evol. Microbiol.">
        <title>Complete genome sequence of Corynebacterium casei LMG S-19264T (=DSM 44701T), isolated from a smear-ripened cheese.</title>
        <authorList>
            <consortium name="US DOE Joint Genome Institute (JGI-PGF)"/>
            <person name="Walter F."/>
            <person name="Albersmeier A."/>
            <person name="Kalinowski J."/>
            <person name="Ruckert C."/>
        </authorList>
    </citation>
    <scope>NUCLEOTIDE SEQUENCE</scope>
    <source>
        <strain evidence="5">CGMCC 1.15454</strain>
    </source>
</reference>
<evidence type="ECO:0000259" key="4">
    <source>
        <dbReference type="Pfam" id="PF00294"/>
    </source>
</evidence>
<dbReference type="Pfam" id="PF00294">
    <property type="entry name" value="PfkB"/>
    <property type="match status" value="1"/>
</dbReference>
<keyword evidence="2" id="KW-0808">Transferase</keyword>